<evidence type="ECO:0008006" key="4">
    <source>
        <dbReference type="Google" id="ProtNLM"/>
    </source>
</evidence>
<sequence length="93" mass="9085">MSMLLRSLLAVGMTSLLLVGCGEKEEAAPVEAAAPVAAPAPAPAAPVSGGYEPSADERIPGITLDPAQIAAETEAAAAAAAGEVANFADSEPQ</sequence>
<accession>A0A4Y9VW00</accession>
<name>A0A4Y9VW00_9PROT</name>
<dbReference type="EMBL" id="PQVH01000001">
    <property type="protein sequence ID" value="TFW73391.1"/>
    <property type="molecule type" value="Genomic_DNA"/>
</dbReference>
<dbReference type="AlphaFoldDB" id="A0A4Y9VW00"/>
<feature type="region of interest" description="Disordered" evidence="1">
    <location>
        <begin position="37"/>
        <end position="59"/>
    </location>
</feature>
<organism evidence="2 3">
    <name type="scientific">Methylotenera oryzisoli</name>
    <dbReference type="NCBI Taxonomy" id="2080758"/>
    <lineage>
        <taxon>Bacteria</taxon>
        <taxon>Pseudomonadati</taxon>
        <taxon>Pseudomonadota</taxon>
        <taxon>Betaproteobacteria</taxon>
        <taxon>Nitrosomonadales</taxon>
        <taxon>Methylophilaceae</taxon>
        <taxon>Methylotenera</taxon>
    </lineage>
</organism>
<gene>
    <name evidence="2" type="ORF">C3Y98_00455</name>
</gene>
<dbReference type="Proteomes" id="UP000297706">
    <property type="component" value="Unassembled WGS sequence"/>
</dbReference>
<protein>
    <recommendedName>
        <fullName evidence="4">Lipoprotein</fullName>
    </recommendedName>
</protein>
<dbReference type="RefSeq" id="WP_135276170.1">
    <property type="nucleotide sequence ID" value="NZ_PQVH01000001.1"/>
</dbReference>
<evidence type="ECO:0000313" key="3">
    <source>
        <dbReference type="Proteomes" id="UP000297706"/>
    </source>
</evidence>
<evidence type="ECO:0000256" key="1">
    <source>
        <dbReference type="SAM" id="MobiDB-lite"/>
    </source>
</evidence>
<reference evidence="2 3" key="1">
    <citation type="submission" date="2018-02" db="EMBL/GenBank/DDBJ databases">
        <title>A novel lanthanide dependent methylotroph, Methylotenera sp. La3113.</title>
        <authorList>
            <person name="Lv H."/>
            <person name="Tani A."/>
        </authorList>
    </citation>
    <scope>NUCLEOTIDE SEQUENCE [LARGE SCALE GENOMIC DNA]</scope>
    <source>
        <strain evidence="2 3">La3113</strain>
    </source>
</reference>
<keyword evidence="3" id="KW-1185">Reference proteome</keyword>
<proteinExistence type="predicted"/>
<dbReference type="PROSITE" id="PS51257">
    <property type="entry name" value="PROKAR_LIPOPROTEIN"/>
    <property type="match status" value="1"/>
</dbReference>
<evidence type="ECO:0000313" key="2">
    <source>
        <dbReference type="EMBL" id="TFW73391.1"/>
    </source>
</evidence>
<comment type="caution">
    <text evidence="2">The sequence shown here is derived from an EMBL/GenBank/DDBJ whole genome shotgun (WGS) entry which is preliminary data.</text>
</comment>